<dbReference type="InterPro" id="IPR014710">
    <property type="entry name" value="RmlC-like_jellyroll"/>
</dbReference>
<dbReference type="InterPro" id="IPR011051">
    <property type="entry name" value="RmlC_Cupin_sf"/>
</dbReference>
<organism evidence="1 2">
    <name type="scientific">Novosphingobium organovorum</name>
    <dbReference type="NCBI Taxonomy" id="2930092"/>
    <lineage>
        <taxon>Bacteria</taxon>
        <taxon>Pseudomonadati</taxon>
        <taxon>Pseudomonadota</taxon>
        <taxon>Alphaproteobacteria</taxon>
        <taxon>Sphingomonadales</taxon>
        <taxon>Sphingomonadaceae</taxon>
        <taxon>Novosphingobium</taxon>
    </lineage>
</organism>
<sequence>MNALRIIRASRCPDLPWKNGGGTTREIAVFPPGAGMEDFLWRLSMANVERPGPFSHFDGVDRVLAVLEGTLHLTGPALDAALDPGSDPLAFAADQPVDGAPIGGPVRDLNAMVRRSAFTVRMVRLQAGERAECPDAVNYFLALEAQQLAGEALAAFDCAQVSGALTCEGAALLVSFVAIRA</sequence>
<dbReference type="CDD" id="cd20293">
    <property type="entry name" value="cupin_HutD_N"/>
    <property type="match status" value="1"/>
</dbReference>
<dbReference type="Gene3D" id="2.60.120.10">
    <property type="entry name" value="Jelly Rolls"/>
    <property type="match status" value="1"/>
</dbReference>
<protein>
    <submittedName>
        <fullName evidence="1">HutD family protein</fullName>
    </submittedName>
</protein>
<proteinExistence type="predicted"/>
<accession>A0ABT0BDA1</accession>
<evidence type="ECO:0000313" key="1">
    <source>
        <dbReference type="EMBL" id="MCJ2183002.1"/>
    </source>
</evidence>
<gene>
    <name evidence="1" type="ORF">MTR62_09890</name>
</gene>
<dbReference type="SUPFAM" id="SSF51182">
    <property type="entry name" value="RmlC-like cupins"/>
    <property type="match status" value="1"/>
</dbReference>
<keyword evidence="2" id="KW-1185">Reference proteome</keyword>
<dbReference type="PANTHER" id="PTHR37943">
    <property type="entry name" value="PROTEIN VES"/>
    <property type="match status" value="1"/>
</dbReference>
<reference evidence="1" key="1">
    <citation type="submission" date="2022-03" db="EMBL/GenBank/DDBJ databases">
        <title>Identification of a novel bacterium isolated from mangrove sediments.</title>
        <authorList>
            <person name="Pan X."/>
        </authorList>
    </citation>
    <scope>NUCLEOTIDE SEQUENCE</scope>
    <source>
        <strain evidence="1">B1949</strain>
    </source>
</reference>
<dbReference type="Pfam" id="PF05962">
    <property type="entry name" value="HutD"/>
    <property type="match status" value="1"/>
</dbReference>
<evidence type="ECO:0000313" key="2">
    <source>
        <dbReference type="Proteomes" id="UP001162881"/>
    </source>
</evidence>
<dbReference type="InterPro" id="IPR010282">
    <property type="entry name" value="Uncharacterised_HutD/Ves"/>
</dbReference>
<dbReference type="RefSeq" id="WP_244020022.1">
    <property type="nucleotide sequence ID" value="NZ_JALHLF010000032.1"/>
</dbReference>
<name>A0ABT0BDA1_9SPHN</name>
<comment type="caution">
    <text evidence="1">The sequence shown here is derived from an EMBL/GenBank/DDBJ whole genome shotgun (WGS) entry which is preliminary data.</text>
</comment>
<dbReference type="Proteomes" id="UP001162881">
    <property type="component" value="Unassembled WGS sequence"/>
</dbReference>
<dbReference type="EMBL" id="JALHLF010000032">
    <property type="protein sequence ID" value="MCJ2183002.1"/>
    <property type="molecule type" value="Genomic_DNA"/>
</dbReference>
<dbReference type="PANTHER" id="PTHR37943:SF1">
    <property type="entry name" value="PROTEIN VES"/>
    <property type="match status" value="1"/>
</dbReference>